<evidence type="ECO:0000313" key="4">
    <source>
        <dbReference type="EMBL" id="KAI5429838.1"/>
    </source>
</evidence>
<evidence type="ECO:0000256" key="1">
    <source>
        <dbReference type="RuleBase" id="RU369095"/>
    </source>
</evidence>
<dbReference type="Gramene" id="Psat03G0442900-T1">
    <property type="protein sequence ID" value="KAI5429838.1"/>
    <property type="gene ID" value="KIW84_034429"/>
</dbReference>
<keyword evidence="2" id="KW-0732">Signal</keyword>
<dbReference type="Pfam" id="PF07137">
    <property type="entry name" value="VDE"/>
    <property type="match status" value="1"/>
</dbReference>
<protein>
    <recommendedName>
        <fullName evidence="1">YTH domain-containing family protein</fullName>
    </recommendedName>
</protein>
<evidence type="ECO:0000259" key="3">
    <source>
        <dbReference type="PROSITE" id="PS50882"/>
    </source>
</evidence>
<dbReference type="CDD" id="cd21134">
    <property type="entry name" value="YTH"/>
    <property type="match status" value="1"/>
</dbReference>
<dbReference type="PANTHER" id="PTHR12357">
    <property type="entry name" value="YTH YT521-B HOMOLOGY DOMAIN-CONTAINING"/>
    <property type="match status" value="1"/>
</dbReference>
<name>A0A9D4XYF1_PEA</name>
<feature type="chain" id="PRO_5038713198" description="YTH domain-containing family protein" evidence="2">
    <location>
        <begin position="23"/>
        <end position="245"/>
    </location>
</feature>
<dbReference type="PROSITE" id="PS50882">
    <property type="entry name" value="YTH"/>
    <property type="match status" value="1"/>
</dbReference>
<dbReference type="InterPro" id="IPR007275">
    <property type="entry name" value="YTH_domain"/>
</dbReference>
<comment type="similarity">
    <text evidence="1">Belongs to the YTHDF family.</text>
</comment>
<dbReference type="Proteomes" id="UP001058974">
    <property type="component" value="Chromosome 3"/>
</dbReference>
<dbReference type="InterPro" id="IPR010788">
    <property type="entry name" value="VDE_dom"/>
</dbReference>
<organism evidence="4 5">
    <name type="scientific">Pisum sativum</name>
    <name type="common">Garden pea</name>
    <name type="synonym">Lathyrus oleraceus</name>
    <dbReference type="NCBI Taxonomy" id="3888"/>
    <lineage>
        <taxon>Eukaryota</taxon>
        <taxon>Viridiplantae</taxon>
        <taxon>Streptophyta</taxon>
        <taxon>Embryophyta</taxon>
        <taxon>Tracheophyta</taxon>
        <taxon>Spermatophyta</taxon>
        <taxon>Magnoliopsida</taxon>
        <taxon>eudicotyledons</taxon>
        <taxon>Gunneridae</taxon>
        <taxon>Pentapetalae</taxon>
        <taxon>rosids</taxon>
        <taxon>fabids</taxon>
        <taxon>Fabales</taxon>
        <taxon>Fabaceae</taxon>
        <taxon>Papilionoideae</taxon>
        <taxon>50 kb inversion clade</taxon>
        <taxon>NPAAA clade</taxon>
        <taxon>Hologalegina</taxon>
        <taxon>IRL clade</taxon>
        <taxon>Fabeae</taxon>
        <taxon>Lathyrus</taxon>
    </lineage>
</organism>
<dbReference type="Gene3D" id="3.10.590.10">
    <property type="entry name" value="ph1033 like domains"/>
    <property type="match status" value="1"/>
</dbReference>
<feature type="signal peptide" evidence="2">
    <location>
        <begin position="1"/>
        <end position="22"/>
    </location>
</feature>
<reference evidence="4 5" key="1">
    <citation type="journal article" date="2022" name="Nat. Genet.">
        <title>Improved pea reference genome and pan-genome highlight genomic features and evolutionary characteristics.</title>
        <authorList>
            <person name="Yang T."/>
            <person name="Liu R."/>
            <person name="Luo Y."/>
            <person name="Hu S."/>
            <person name="Wang D."/>
            <person name="Wang C."/>
            <person name="Pandey M.K."/>
            <person name="Ge S."/>
            <person name="Xu Q."/>
            <person name="Li N."/>
            <person name="Li G."/>
            <person name="Huang Y."/>
            <person name="Saxena R.K."/>
            <person name="Ji Y."/>
            <person name="Li M."/>
            <person name="Yan X."/>
            <person name="He Y."/>
            <person name="Liu Y."/>
            <person name="Wang X."/>
            <person name="Xiang C."/>
            <person name="Varshney R.K."/>
            <person name="Ding H."/>
            <person name="Gao S."/>
            <person name="Zong X."/>
        </authorList>
    </citation>
    <scope>NUCLEOTIDE SEQUENCE [LARGE SCALE GENOMIC DNA]</scope>
    <source>
        <strain evidence="4 5">cv. Zhongwan 6</strain>
    </source>
</reference>
<dbReference type="GO" id="GO:1990247">
    <property type="term" value="F:N6-methyladenosine-containing RNA reader activity"/>
    <property type="evidence" value="ECO:0007669"/>
    <property type="project" value="UniProtKB-UniRule"/>
</dbReference>
<dbReference type="GO" id="GO:0005737">
    <property type="term" value="C:cytoplasm"/>
    <property type="evidence" value="ECO:0007669"/>
    <property type="project" value="TreeGrafter"/>
</dbReference>
<dbReference type="AlphaFoldDB" id="A0A9D4XYF1"/>
<sequence length="245" mass="26997">MELAGFLLCILMIVPSTDVVDALKTCAYLFKECRPELAKCLSNPSCAPNIALLQTCNNRPDEIECQIRCGEFRRREQNPVAPPEDVAGLNQNNANGVDLGGDNREVQILLLRRSQSHRAILSSIASITAVINSESQVDIAVKVDSMITSFRRRADASRLSDVDSGDSRAPSEGDIHKSMKYNVWTSTPNGNKKLDATYQEAKEKPGDCPIFLLFSVNTSGQFVGLAEMVSPVGFDRTVEYWQHDS</sequence>
<dbReference type="GO" id="GO:0061157">
    <property type="term" value="P:mRNA destabilization"/>
    <property type="evidence" value="ECO:0007669"/>
    <property type="project" value="TreeGrafter"/>
</dbReference>
<accession>A0A9D4XYF1</accession>
<dbReference type="GO" id="GO:0046422">
    <property type="term" value="F:violaxanthin de-epoxidase activity"/>
    <property type="evidence" value="ECO:0007669"/>
    <property type="project" value="InterPro"/>
</dbReference>
<proteinExistence type="inferred from homology"/>
<keyword evidence="1" id="KW-0694">RNA-binding</keyword>
<evidence type="ECO:0000256" key="2">
    <source>
        <dbReference type="SAM" id="SignalP"/>
    </source>
</evidence>
<dbReference type="GO" id="GO:0003729">
    <property type="term" value="F:mRNA binding"/>
    <property type="evidence" value="ECO:0007669"/>
    <property type="project" value="UniProtKB-UniRule"/>
</dbReference>
<dbReference type="PANTHER" id="PTHR12357:SF126">
    <property type="entry name" value="YTH DOMAIN-CONTAINING FAMILY PROTEIN"/>
    <property type="match status" value="1"/>
</dbReference>
<feature type="domain" description="YTH" evidence="3">
    <location>
        <begin position="162"/>
        <end position="245"/>
    </location>
</feature>
<comment type="caution">
    <text evidence="4">The sequence shown here is derived from an EMBL/GenBank/DDBJ whole genome shotgun (WGS) entry which is preliminary data.</text>
</comment>
<dbReference type="InterPro" id="IPR045168">
    <property type="entry name" value="YTH_prot"/>
</dbReference>
<gene>
    <name evidence="4" type="ORF">KIW84_034429</name>
</gene>
<dbReference type="Pfam" id="PF04146">
    <property type="entry name" value="YTH"/>
    <property type="match status" value="1"/>
</dbReference>
<evidence type="ECO:0000313" key="5">
    <source>
        <dbReference type="Proteomes" id="UP001058974"/>
    </source>
</evidence>
<keyword evidence="5" id="KW-1185">Reference proteome</keyword>
<comment type="function">
    <text evidence="1">Specifically recognizes and binds N6-methyladenosine (m6A)-containing RNAs, and regulates mRNA stability. M6A is a modification present at internal sites of mRNAs and some non-coding RNAs and plays a role in mRNA stability and processing.</text>
</comment>
<dbReference type="EMBL" id="JAMSHJ010000003">
    <property type="protein sequence ID" value="KAI5429838.1"/>
    <property type="molecule type" value="Genomic_DNA"/>
</dbReference>